<dbReference type="EMBL" id="FQVB01000009">
    <property type="protein sequence ID" value="SHE98056.1"/>
    <property type="molecule type" value="Genomic_DNA"/>
</dbReference>
<dbReference type="AlphaFoldDB" id="A0A1M4XXI0"/>
<accession>A0A1M4XXI0</accession>
<evidence type="ECO:0000313" key="1">
    <source>
        <dbReference type="EMBL" id="SHE98056.1"/>
    </source>
</evidence>
<dbReference type="SUPFAM" id="SSF54285">
    <property type="entry name" value="MoaD/ThiS"/>
    <property type="match status" value="1"/>
</dbReference>
<dbReference type="InterPro" id="IPR016155">
    <property type="entry name" value="Mopterin_synth/thiamin_S_b"/>
</dbReference>
<sequence length="77" mass="8652">MKIRVESFATYRTYTEHLPQDKLMEVPEGAVIRDVLETLGVPMDKPIILIVNGRARPAHTPLKEGDHLVFFPPLEGG</sequence>
<keyword evidence="2" id="KW-1185">Reference proteome</keyword>
<dbReference type="InterPro" id="IPR003749">
    <property type="entry name" value="ThiS/MoaD-like"/>
</dbReference>
<organism evidence="1 2">
    <name type="scientific">Desulfacinum infernum DSM 9756</name>
    <dbReference type="NCBI Taxonomy" id="1121391"/>
    <lineage>
        <taxon>Bacteria</taxon>
        <taxon>Pseudomonadati</taxon>
        <taxon>Thermodesulfobacteriota</taxon>
        <taxon>Syntrophobacteria</taxon>
        <taxon>Syntrophobacterales</taxon>
        <taxon>Syntrophobacteraceae</taxon>
        <taxon>Desulfacinum</taxon>
    </lineage>
</organism>
<proteinExistence type="predicted"/>
<reference evidence="2" key="1">
    <citation type="submission" date="2016-11" db="EMBL/GenBank/DDBJ databases">
        <authorList>
            <person name="Varghese N."/>
            <person name="Submissions S."/>
        </authorList>
    </citation>
    <scope>NUCLEOTIDE SEQUENCE [LARGE SCALE GENOMIC DNA]</scope>
    <source>
        <strain evidence="2">DSM 9756</strain>
    </source>
</reference>
<dbReference type="OrthoDB" id="9801945at2"/>
<name>A0A1M4XXI0_9BACT</name>
<dbReference type="Gene3D" id="3.10.20.30">
    <property type="match status" value="1"/>
</dbReference>
<evidence type="ECO:0000313" key="2">
    <source>
        <dbReference type="Proteomes" id="UP000184076"/>
    </source>
</evidence>
<protein>
    <submittedName>
        <fullName evidence="1">Molybdopterin converting factor, small subunit</fullName>
    </submittedName>
</protein>
<dbReference type="RefSeq" id="WP_073037800.1">
    <property type="nucleotide sequence ID" value="NZ_FQVB01000009.1"/>
</dbReference>
<dbReference type="Pfam" id="PF02597">
    <property type="entry name" value="ThiS"/>
    <property type="match status" value="1"/>
</dbReference>
<dbReference type="Proteomes" id="UP000184076">
    <property type="component" value="Unassembled WGS sequence"/>
</dbReference>
<dbReference type="InterPro" id="IPR012675">
    <property type="entry name" value="Beta-grasp_dom_sf"/>
</dbReference>
<dbReference type="STRING" id="1121391.SAMN02745206_01141"/>
<gene>
    <name evidence="1" type="ORF">SAMN02745206_01141</name>
</gene>